<dbReference type="InterPro" id="IPR050967">
    <property type="entry name" value="Thiamine_Salvage_TenA"/>
</dbReference>
<dbReference type="PROSITE" id="PS51318">
    <property type="entry name" value="TAT"/>
    <property type="match status" value="1"/>
</dbReference>
<dbReference type="RefSeq" id="WP_152157025.1">
    <property type="nucleotide sequence ID" value="NZ_WEHW01000020.1"/>
</dbReference>
<comment type="caution">
    <text evidence="3">The sequence shown here is derived from an EMBL/GenBank/DDBJ whole genome shotgun (WGS) entry which is preliminary data.</text>
</comment>
<evidence type="ECO:0000313" key="4">
    <source>
        <dbReference type="Proteomes" id="UP000469462"/>
    </source>
</evidence>
<gene>
    <name evidence="3" type="ORF">GBM96_06805</name>
</gene>
<protein>
    <recommendedName>
        <fullName evidence="2">Thiaminase-2/PQQC domain-containing protein</fullName>
    </recommendedName>
</protein>
<dbReference type="Proteomes" id="UP000469462">
    <property type="component" value="Unassembled WGS sequence"/>
</dbReference>
<dbReference type="PANTHER" id="PTHR43198:SF2">
    <property type="entry name" value="SI:CH1073-67J19.1-RELATED"/>
    <property type="match status" value="1"/>
</dbReference>
<feature type="signal peptide" evidence="1">
    <location>
        <begin position="1"/>
        <end position="28"/>
    </location>
</feature>
<keyword evidence="4" id="KW-1185">Reference proteome</keyword>
<accession>A0AAI9SCZ1</accession>
<dbReference type="CDD" id="cd19365">
    <property type="entry name" value="TenA_C-like"/>
    <property type="match status" value="1"/>
</dbReference>
<dbReference type="Gene3D" id="1.20.910.10">
    <property type="entry name" value="Heme oxygenase-like"/>
    <property type="match status" value="1"/>
</dbReference>
<dbReference type="EMBL" id="WEHW01000020">
    <property type="protein sequence ID" value="KAB7651156.1"/>
    <property type="molecule type" value="Genomic_DNA"/>
</dbReference>
<evidence type="ECO:0000259" key="2">
    <source>
        <dbReference type="Pfam" id="PF03070"/>
    </source>
</evidence>
<evidence type="ECO:0000256" key="1">
    <source>
        <dbReference type="SAM" id="SignalP"/>
    </source>
</evidence>
<dbReference type="GO" id="GO:0005829">
    <property type="term" value="C:cytosol"/>
    <property type="evidence" value="ECO:0007669"/>
    <property type="project" value="TreeGrafter"/>
</dbReference>
<proteinExistence type="predicted"/>
<name>A0AAI9SCZ1_9BURK</name>
<dbReference type="PANTHER" id="PTHR43198">
    <property type="entry name" value="BIFUNCTIONAL TH2 PROTEIN"/>
    <property type="match status" value="1"/>
</dbReference>
<feature type="chain" id="PRO_5042476259" description="Thiaminase-2/PQQC domain-containing protein" evidence="1">
    <location>
        <begin position="29"/>
        <end position="248"/>
    </location>
</feature>
<feature type="domain" description="Thiaminase-2/PQQC" evidence="2">
    <location>
        <begin position="39"/>
        <end position="242"/>
    </location>
</feature>
<dbReference type="InterPro" id="IPR016084">
    <property type="entry name" value="Haem_Oase-like_multi-hlx"/>
</dbReference>
<evidence type="ECO:0000313" key="3">
    <source>
        <dbReference type="EMBL" id="KAB7651156.1"/>
    </source>
</evidence>
<reference evidence="3 4" key="1">
    <citation type="submission" date="2019-10" db="EMBL/GenBank/DDBJ databases">
        <title>Genome diversity of Sutterella seckii.</title>
        <authorList>
            <person name="Chaplin A.V."/>
            <person name="Sokolova S.R."/>
            <person name="Mosin K.A."/>
            <person name="Ivanova E.L."/>
            <person name="Kochetkova T.O."/>
            <person name="Goltsov A.Y."/>
            <person name="Trofimov D.Y."/>
            <person name="Efimov B.A."/>
        </authorList>
    </citation>
    <scope>NUCLEOTIDE SEQUENCE [LARGE SCALE GENOMIC DNA]</scope>
    <source>
        <strain evidence="3 4">ASD3426</strain>
    </source>
</reference>
<keyword evidence="1" id="KW-0732">Signal</keyword>
<dbReference type="AlphaFoldDB" id="A0AAI9SCZ1"/>
<sequence length="248" mass="27928">MTFQTSRRSLLAQSAAILGFAFLPQARAAASWSSEAFERARPIERAVIAHPFLKALADGTISRDKILWYLAQNAGYLRNYAASLSRACAKLENPEDRALLAQWIKDTAGTETWTLDLLQKFSGGRDTTPFMRLRPTTLFYASWEAKASEEGTASEAWAALLPCFTMYEVAGRFIAGHIRKENPYREWLSAYGDPAYSKTVESAVALADRLARKETPEGRARMTENYLTSCRLEWALWDAAERLEDWPV</sequence>
<dbReference type="SUPFAM" id="SSF48613">
    <property type="entry name" value="Heme oxygenase-like"/>
    <property type="match status" value="1"/>
</dbReference>
<dbReference type="InterPro" id="IPR006311">
    <property type="entry name" value="TAT_signal"/>
</dbReference>
<dbReference type="InterPro" id="IPR004305">
    <property type="entry name" value="Thiaminase-2/PQQC"/>
</dbReference>
<organism evidence="3 4">
    <name type="scientific">Sutterella seckii</name>
    <dbReference type="NCBI Taxonomy" id="1944635"/>
    <lineage>
        <taxon>Bacteria</taxon>
        <taxon>Pseudomonadati</taxon>
        <taxon>Pseudomonadota</taxon>
        <taxon>Betaproteobacteria</taxon>
        <taxon>Burkholderiales</taxon>
        <taxon>Sutterellaceae</taxon>
        <taxon>Sutterella</taxon>
    </lineage>
</organism>
<dbReference type="Pfam" id="PF03070">
    <property type="entry name" value="TENA_THI-4"/>
    <property type="match status" value="1"/>
</dbReference>